<feature type="compositionally biased region" description="Low complexity" evidence="1">
    <location>
        <begin position="157"/>
        <end position="166"/>
    </location>
</feature>
<feature type="compositionally biased region" description="Polar residues" evidence="1">
    <location>
        <begin position="120"/>
        <end position="150"/>
    </location>
</feature>
<organism evidence="2 3">
    <name type="scientific">Chenopodium quinoa</name>
    <name type="common">Quinoa</name>
    <dbReference type="NCBI Taxonomy" id="63459"/>
    <lineage>
        <taxon>Eukaryota</taxon>
        <taxon>Viridiplantae</taxon>
        <taxon>Streptophyta</taxon>
        <taxon>Embryophyta</taxon>
        <taxon>Tracheophyta</taxon>
        <taxon>Spermatophyta</taxon>
        <taxon>Magnoliopsida</taxon>
        <taxon>eudicotyledons</taxon>
        <taxon>Gunneridae</taxon>
        <taxon>Pentapetalae</taxon>
        <taxon>Caryophyllales</taxon>
        <taxon>Chenopodiaceae</taxon>
        <taxon>Chenopodioideae</taxon>
        <taxon>Atripliceae</taxon>
        <taxon>Chenopodium</taxon>
    </lineage>
</organism>
<dbReference type="OMA" id="QSESTHS"/>
<keyword evidence="3" id="KW-1185">Reference proteome</keyword>
<reference evidence="2" key="1">
    <citation type="journal article" date="2017" name="Nature">
        <title>The genome of Chenopodium quinoa.</title>
        <authorList>
            <person name="Jarvis D.E."/>
            <person name="Ho Y.S."/>
            <person name="Lightfoot D.J."/>
            <person name="Schmoeckel S.M."/>
            <person name="Li B."/>
            <person name="Borm T.J.A."/>
            <person name="Ohyanagi H."/>
            <person name="Mineta K."/>
            <person name="Michell C.T."/>
            <person name="Saber N."/>
            <person name="Kharbatia N.M."/>
            <person name="Rupper R.R."/>
            <person name="Sharp A.R."/>
            <person name="Dally N."/>
            <person name="Boughton B.A."/>
            <person name="Woo Y.H."/>
            <person name="Gao G."/>
            <person name="Schijlen E.G.W.M."/>
            <person name="Guo X."/>
            <person name="Momin A.A."/>
            <person name="Negrao S."/>
            <person name="Al-Babili S."/>
            <person name="Gehring C."/>
            <person name="Roessner U."/>
            <person name="Jung C."/>
            <person name="Murphy K."/>
            <person name="Arold S.T."/>
            <person name="Gojobori T."/>
            <person name="van der Linden C.G."/>
            <person name="van Loo E.N."/>
            <person name="Jellen E.N."/>
            <person name="Maughan P.J."/>
            <person name="Tester M."/>
        </authorList>
    </citation>
    <scope>NUCLEOTIDE SEQUENCE [LARGE SCALE GENOMIC DNA]</scope>
    <source>
        <strain evidence="2">cv. PI 614886</strain>
    </source>
</reference>
<evidence type="ECO:0000313" key="2">
    <source>
        <dbReference type="EnsemblPlants" id="AUR62008925-RA:cds"/>
    </source>
</evidence>
<evidence type="ECO:0000313" key="3">
    <source>
        <dbReference type="Proteomes" id="UP000596660"/>
    </source>
</evidence>
<feature type="region of interest" description="Disordered" evidence="1">
    <location>
        <begin position="205"/>
        <end position="249"/>
    </location>
</feature>
<dbReference type="EnsemblPlants" id="AUR62008925-RA">
    <property type="protein sequence ID" value="AUR62008925-RA:cds"/>
    <property type="gene ID" value="AUR62008925"/>
</dbReference>
<evidence type="ECO:0000256" key="1">
    <source>
        <dbReference type="SAM" id="MobiDB-lite"/>
    </source>
</evidence>
<protein>
    <submittedName>
        <fullName evidence="2">Uncharacterized protein</fullName>
    </submittedName>
</protein>
<sequence>MDSDGGGVATAVTSRRLTSHHSTLRDTFIAADLSDAINREFSQNSAIVNSNTSPRRVSNVTLGAVLNSDRKSPPPANIVVRTLLEVIRNDETLTPRSGGGSPNGKKTWKSFKDRLKLKRNQNFSQNPNSRNWTSSMPVPQSDVIPSSRSSLGEVMANRNSLRSSTLRRVDTVPADDLTLREVDSGGSPRGGSSFRLSAALAAEREQTRRRLSRELDEGNRSRNENEEIEVSPHGNEDEDEDGGIPNLGPPANQPLRIFKWRYVWHLRNPGNLLTNMIICSNRRSGVAFFPELVILPYAAFGGRCPLWTCGSKIWIVA</sequence>
<feature type="region of interest" description="Disordered" evidence="1">
    <location>
        <begin position="119"/>
        <end position="167"/>
    </location>
</feature>
<feature type="compositionally biased region" description="Basic and acidic residues" evidence="1">
    <location>
        <begin position="205"/>
        <end position="225"/>
    </location>
</feature>
<name>A0A803LAN6_CHEQI</name>
<dbReference type="Gramene" id="AUR62008925-RA">
    <property type="protein sequence ID" value="AUR62008925-RA:cds"/>
    <property type="gene ID" value="AUR62008925"/>
</dbReference>
<proteinExistence type="predicted"/>
<accession>A0A803LAN6</accession>
<dbReference type="AlphaFoldDB" id="A0A803LAN6"/>
<reference evidence="2" key="2">
    <citation type="submission" date="2021-03" db="UniProtKB">
        <authorList>
            <consortium name="EnsemblPlants"/>
        </authorList>
    </citation>
    <scope>IDENTIFICATION</scope>
</reference>
<dbReference type="Proteomes" id="UP000596660">
    <property type="component" value="Unplaced"/>
</dbReference>